<keyword evidence="1" id="KW-0812">Transmembrane</keyword>
<reference evidence="2 3" key="1">
    <citation type="submission" date="2019-07" db="EMBL/GenBank/DDBJ databases">
        <title>Full genome sequence of Sphingomonas sp. 4R-6-7(HKS19).</title>
        <authorList>
            <person name="Im W.-T."/>
        </authorList>
    </citation>
    <scope>NUCLEOTIDE SEQUENCE [LARGE SCALE GENOMIC DNA]</scope>
    <source>
        <strain evidence="2 3">HKS19</strain>
    </source>
</reference>
<evidence type="ECO:0000313" key="2">
    <source>
        <dbReference type="EMBL" id="QDZ08971.1"/>
    </source>
</evidence>
<feature type="transmembrane region" description="Helical" evidence="1">
    <location>
        <begin position="162"/>
        <end position="184"/>
    </location>
</feature>
<feature type="transmembrane region" description="Helical" evidence="1">
    <location>
        <begin position="25"/>
        <end position="46"/>
    </location>
</feature>
<dbReference type="Proteomes" id="UP000315673">
    <property type="component" value="Chromosome"/>
</dbReference>
<sequence>MAPNLAHAAEDLAGLEPVKTIKSRWPMIIAGVLTVAMIIGLARQLLKSGLHGLDQATPDSWLYYVAFVLLYLAPPVADYIIFRKLWRIPLEGLGALMKKRIANEVVLGYSGEAYFYAWARQRAQMVAAPFGAVKDVMILSAMAGNLMTLAMTALALPWLPALYFRPMLIGMGVVVAMSLPFLIFSRRVFSLDRKTLWWVFAVHLARLAATSVLIALAWHFALPSIAIGAWLLLSATRMMVSRLPFIPNKDLVFSTVTIALLGENSDLSSLMAFTAAAILLTHVVLAAGFAVQSLIKREV</sequence>
<evidence type="ECO:0008006" key="4">
    <source>
        <dbReference type="Google" id="ProtNLM"/>
    </source>
</evidence>
<proteinExistence type="predicted"/>
<keyword evidence="1" id="KW-1133">Transmembrane helix</keyword>
<name>A0A5B8LL76_9SPHN</name>
<feature type="transmembrane region" description="Helical" evidence="1">
    <location>
        <begin position="136"/>
        <end position="156"/>
    </location>
</feature>
<dbReference type="EMBL" id="CP042306">
    <property type="protein sequence ID" value="QDZ08971.1"/>
    <property type="molecule type" value="Genomic_DNA"/>
</dbReference>
<protein>
    <recommendedName>
        <fullName evidence="4">Flippase-like domain-containing protein</fullName>
    </recommendedName>
</protein>
<feature type="transmembrane region" description="Helical" evidence="1">
    <location>
        <begin position="270"/>
        <end position="291"/>
    </location>
</feature>
<feature type="transmembrane region" description="Helical" evidence="1">
    <location>
        <begin position="61"/>
        <end position="82"/>
    </location>
</feature>
<evidence type="ECO:0000313" key="3">
    <source>
        <dbReference type="Proteomes" id="UP000315673"/>
    </source>
</evidence>
<dbReference type="AlphaFoldDB" id="A0A5B8LL76"/>
<keyword evidence="1" id="KW-0472">Membrane</keyword>
<gene>
    <name evidence="2" type="ORF">FPZ24_00610</name>
</gene>
<accession>A0A5B8LL76</accession>
<evidence type="ECO:0000256" key="1">
    <source>
        <dbReference type="SAM" id="Phobius"/>
    </source>
</evidence>
<keyword evidence="3" id="KW-1185">Reference proteome</keyword>
<dbReference type="OrthoDB" id="7184927at2"/>
<dbReference type="KEGG" id="spai:FPZ24_00610"/>
<organism evidence="2 3">
    <name type="scientific">Sphingomonas panacisoli</name>
    <dbReference type="NCBI Taxonomy" id="1813879"/>
    <lineage>
        <taxon>Bacteria</taxon>
        <taxon>Pseudomonadati</taxon>
        <taxon>Pseudomonadota</taxon>
        <taxon>Alphaproteobacteria</taxon>
        <taxon>Sphingomonadales</taxon>
        <taxon>Sphingomonadaceae</taxon>
        <taxon>Sphingomonas</taxon>
    </lineage>
</organism>